<dbReference type="InterPro" id="IPR038071">
    <property type="entry name" value="UROD/MetE-like_sf"/>
</dbReference>
<dbReference type="STRING" id="383372.Rcas_2758"/>
<proteinExistence type="predicted"/>
<dbReference type="InterPro" id="IPR002629">
    <property type="entry name" value="Met_Synth_C/arc"/>
</dbReference>
<dbReference type="OrthoDB" id="244285at2"/>
<dbReference type="PANTHER" id="PTHR43844">
    <property type="entry name" value="METHIONINE SYNTHASE"/>
    <property type="match status" value="1"/>
</dbReference>
<protein>
    <submittedName>
        <fullName evidence="2">Methionine synthase vitamin-B12 independent</fullName>
    </submittedName>
</protein>
<dbReference type="GO" id="GO:0009086">
    <property type="term" value="P:methionine biosynthetic process"/>
    <property type="evidence" value="ECO:0007669"/>
    <property type="project" value="InterPro"/>
</dbReference>
<dbReference type="GO" id="GO:0008270">
    <property type="term" value="F:zinc ion binding"/>
    <property type="evidence" value="ECO:0007669"/>
    <property type="project" value="InterPro"/>
</dbReference>
<organism evidence="2 3">
    <name type="scientific">Roseiflexus castenholzii (strain DSM 13941 / HLO8)</name>
    <dbReference type="NCBI Taxonomy" id="383372"/>
    <lineage>
        <taxon>Bacteria</taxon>
        <taxon>Bacillati</taxon>
        <taxon>Chloroflexota</taxon>
        <taxon>Chloroflexia</taxon>
        <taxon>Chloroflexales</taxon>
        <taxon>Roseiflexineae</taxon>
        <taxon>Roseiflexaceae</taxon>
        <taxon>Roseiflexus</taxon>
    </lineage>
</organism>
<dbReference type="GO" id="GO:0003871">
    <property type="term" value="F:5-methyltetrahydropteroyltriglutamate-homocysteine S-methyltransferase activity"/>
    <property type="evidence" value="ECO:0007669"/>
    <property type="project" value="InterPro"/>
</dbReference>
<dbReference type="CDD" id="cd03311">
    <property type="entry name" value="CIMS_C_terminal_like"/>
    <property type="match status" value="1"/>
</dbReference>
<accession>A7NMQ8</accession>
<dbReference type="RefSeq" id="WP_012121253.1">
    <property type="nucleotide sequence ID" value="NC_009767.1"/>
</dbReference>
<dbReference type="AlphaFoldDB" id="A7NMQ8"/>
<name>A7NMQ8_ROSCS</name>
<dbReference type="eggNOG" id="COG0620">
    <property type="taxonomic scope" value="Bacteria"/>
</dbReference>
<dbReference type="KEGG" id="rca:Rcas_2758"/>
<dbReference type="Proteomes" id="UP000000263">
    <property type="component" value="Chromosome"/>
</dbReference>
<evidence type="ECO:0000259" key="1">
    <source>
        <dbReference type="Pfam" id="PF01717"/>
    </source>
</evidence>
<keyword evidence="3" id="KW-1185">Reference proteome</keyword>
<sequence>MDLPLLPTSVIGSYAWPAWLHVALWAAQRGELGPEDMRETQDDAVDMALRDQEDAGVDIVSDGEMRRAGFFTAAFYGFLTGLRELPPQRRIGVAGHDQRESYEAVEPITAPNGLGLLVEYEYVRQRTTRPIKMPCPGPFTLAGRIKPGAAYRTRWDVAEALVPIINAELKALAAAGCTFIQIDEPSIAVRPDAPRAFVELFNATVAGVDARIGLHLCFGNYVGRPTARRTYRPLFPHILEAHADQYALEFANRELAEIDLWREFPSEKELAAGLVDVKNYYIETPEDVAERIRVALRYVAPEKLTIVPDCGFSQTARWAAHAKLKAMVEGARMVRRELAG</sequence>
<dbReference type="Gene3D" id="3.20.20.210">
    <property type="match status" value="1"/>
</dbReference>
<dbReference type="PANTHER" id="PTHR43844:SF1">
    <property type="entry name" value="METHIONINE SYNTHASE"/>
    <property type="match status" value="1"/>
</dbReference>
<dbReference type="SUPFAM" id="SSF51726">
    <property type="entry name" value="UROD/MetE-like"/>
    <property type="match status" value="1"/>
</dbReference>
<evidence type="ECO:0000313" key="3">
    <source>
        <dbReference type="Proteomes" id="UP000000263"/>
    </source>
</evidence>
<feature type="domain" description="Cobalamin-independent methionine synthase MetE C-terminal/archaeal" evidence="1">
    <location>
        <begin position="6"/>
        <end position="332"/>
    </location>
</feature>
<dbReference type="EMBL" id="CP000804">
    <property type="protein sequence ID" value="ABU58829.1"/>
    <property type="molecule type" value="Genomic_DNA"/>
</dbReference>
<evidence type="ECO:0000313" key="2">
    <source>
        <dbReference type="EMBL" id="ABU58829.1"/>
    </source>
</evidence>
<dbReference type="HOGENOM" id="CLU_040013_3_0_0"/>
<dbReference type="Pfam" id="PF01717">
    <property type="entry name" value="Meth_synt_2"/>
    <property type="match status" value="1"/>
</dbReference>
<gene>
    <name evidence="2" type="ordered locus">Rcas_2758</name>
</gene>
<reference evidence="2 3" key="1">
    <citation type="submission" date="2007-08" db="EMBL/GenBank/DDBJ databases">
        <title>Complete sequence of Roseiflexus castenholzii DSM 13941.</title>
        <authorList>
            <consortium name="US DOE Joint Genome Institute"/>
            <person name="Copeland A."/>
            <person name="Lucas S."/>
            <person name="Lapidus A."/>
            <person name="Barry K."/>
            <person name="Glavina del Rio T."/>
            <person name="Dalin E."/>
            <person name="Tice H."/>
            <person name="Pitluck S."/>
            <person name="Thompson L.S."/>
            <person name="Brettin T."/>
            <person name="Bruce D."/>
            <person name="Detter J.C."/>
            <person name="Han C."/>
            <person name="Tapia R."/>
            <person name="Schmutz J."/>
            <person name="Larimer F."/>
            <person name="Land M."/>
            <person name="Hauser L."/>
            <person name="Kyrpides N."/>
            <person name="Mikhailova N."/>
            <person name="Bryant D.A."/>
            <person name="Hanada S."/>
            <person name="Tsukatani Y."/>
            <person name="Richardson P."/>
        </authorList>
    </citation>
    <scope>NUCLEOTIDE SEQUENCE [LARGE SCALE GENOMIC DNA]</scope>
    <source>
        <strain evidence="3">DSM 13941 / HLO8</strain>
    </source>
</reference>